<dbReference type="SUPFAM" id="SSF144020">
    <property type="entry name" value="FdhE-like"/>
    <property type="match status" value="1"/>
</dbReference>
<comment type="similarity">
    <text evidence="2">Belongs to the FdhE family.</text>
</comment>
<comment type="function">
    <text evidence="2">Necessary for formate dehydrogenase activity.</text>
</comment>
<evidence type="ECO:0000259" key="3">
    <source>
        <dbReference type="Pfam" id="PF04216"/>
    </source>
</evidence>
<dbReference type="PANTHER" id="PTHR37689:SF1">
    <property type="entry name" value="PROTEIN FDHE"/>
    <property type="match status" value="1"/>
</dbReference>
<dbReference type="NCBIfam" id="TIGR01562">
    <property type="entry name" value="FdhE"/>
    <property type="match status" value="1"/>
</dbReference>
<dbReference type="Proteomes" id="UP000501534">
    <property type="component" value="Chromosome"/>
</dbReference>
<dbReference type="HAMAP" id="MF_00611">
    <property type="entry name" value="FdeH"/>
    <property type="match status" value="1"/>
</dbReference>
<dbReference type="RefSeq" id="WP_171088985.1">
    <property type="nucleotide sequence ID" value="NZ_CP053069.1"/>
</dbReference>
<feature type="domain" description="FdhE C-terminal" evidence="5">
    <location>
        <begin position="227"/>
        <end position="308"/>
    </location>
</feature>
<evidence type="ECO:0000313" key="7">
    <source>
        <dbReference type="Proteomes" id="UP000501534"/>
    </source>
</evidence>
<gene>
    <name evidence="2 6" type="primary">fdhE</name>
    <name evidence="6" type="ORF">DSM104443_00319</name>
</gene>
<dbReference type="PANTHER" id="PTHR37689">
    <property type="entry name" value="PROTEIN FDHE"/>
    <property type="match status" value="1"/>
</dbReference>
<comment type="subcellular location">
    <subcellularLocation>
        <location evidence="2">Cytoplasm</location>
    </subcellularLocation>
</comment>
<protein>
    <recommendedName>
        <fullName evidence="2">Protein FdhE homolog</fullName>
    </recommendedName>
</protein>
<organism evidence="6 7">
    <name type="scientific">Usitatibacter rugosus</name>
    <dbReference type="NCBI Taxonomy" id="2732067"/>
    <lineage>
        <taxon>Bacteria</taxon>
        <taxon>Pseudomonadati</taxon>
        <taxon>Pseudomonadota</taxon>
        <taxon>Betaproteobacteria</taxon>
        <taxon>Nitrosomonadales</taxon>
        <taxon>Usitatibacteraceae</taxon>
        <taxon>Usitatibacter</taxon>
    </lineage>
</organism>
<keyword evidence="7" id="KW-1185">Reference proteome</keyword>
<feature type="domain" description="FdhE central" evidence="4">
    <location>
        <begin position="188"/>
        <end position="226"/>
    </location>
</feature>
<dbReference type="GO" id="GO:0051604">
    <property type="term" value="P:protein maturation"/>
    <property type="evidence" value="ECO:0007669"/>
    <property type="project" value="TreeGrafter"/>
</dbReference>
<dbReference type="Pfam" id="PF24859">
    <property type="entry name" value="FdhE_central"/>
    <property type="match status" value="1"/>
</dbReference>
<proteinExistence type="inferred from homology"/>
<dbReference type="Pfam" id="PF04216">
    <property type="entry name" value="FdhE_N"/>
    <property type="match status" value="1"/>
</dbReference>
<dbReference type="EMBL" id="CP053069">
    <property type="protein sequence ID" value="QJR09282.1"/>
    <property type="molecule type" value="Genomic_DNA"/>
</dbReference>
<dbReference type="InterPro" id="IPR056774">
    <property type="entry name" value="FdhE_N"/>
</dbReference>
<dbReference type="InterPro" id="IPR056797">
    <property type="entry name" value="FdhE_central"/>
</dbReference>
<dbReference type="InterPro" id="IPR024064">
    <property type="entry name" value="FdhE-like_sf"/>
</dbReference>
<sequence length="327" mass="35798">MSTVHKLLTPEEIASKGGAKIPFLHLPERADAFASRARRLRSLAPGHALEGYLEFMALVADQQQVRLDNMPPVAIPRPEALDRSHEHGMPPIDFSTHARDVGWCDSLRRMLRAIAAETEGTTHDVVARLENSPDALYEAQASKLLAGITFGLDIATAPLIGAGLQVYFTHLALALGQDAIRPIEVPSVCPCCGSRPTASIARVGSEAIGFRFLHCSLCSTEWHMVRVKCTHCESTKGISYLSLDDGKSEARKSPVLAETCDECNHYLKICHMDRDLHVDPCADDLATLALDLLVTEDGREPWGVNYMLVHGDPDAPPSQPLLEKELR</sequence>
<dbReference type="Pfam" id="PF24860">
    <property type="entry name" value="FdhE_C"/>
    <property type="match status" value="1"/>
</dbReference>
<dbReference type="InterPro" id="IPR056796">
    <property type="entry name" value="FdhE_C"/>
</dbReference>
<evidence type="ECO:0000256" key="1">
    <source>
        <dbReference type="ARBA" id="ARBA00022490"/>
    </source>
</evidence>
<evidence type="ECO:0000313" key="6">
    <source>
        <dbReference type="EMBL" id="QJR09282.1"/>
    </source>
</evidence>
<dbReference type="Gene3D" id="3.90.1670.10">
    <property type="entry name" value="FdhE-like domain"/>
    <property type="match status" value="1"/>
</dbReference>
<dbReference type="GO" id="GO:0005829">
    <property type="term" value="C:cytosol"/>
    <property type="evidence" value="ECO:0007669"/>
    <property type="project" value="TreeGrafter"/>
</dbReference>
<dbReference type="PIRSF" id="PIRSF018296">
    <property type="entry name" value="Format_dh_formtn"/>
    <property type="match status" value="1"/>
</dbReference>
<dbReference type="CDD" id="cd16341">
    <property type="entry name" value="FdhE"/>
    <property type="match status" value="1"/>
</dbReference>
<feature type="domain" description="FdhE N-terminal" evidence="3">
    <location>
        <begin position="21"/>
        <end position="182"/>
    </location>
</feature>
<name>A0A6M4GQ37_9PROT</name>
<keyword evidence="1 2" id="KW-0963">Cytoplasm</keyword>
<dbReference type="InterPro" id="IPR006452">
    <property type="entry name" value="Formate_DH_accessory"/>
</dbReference>
<reference evidence="6 7" key="1">
    <citation type="submission" date="2020-04" db="EMBL/GenBank/DDBJ databases">
        <title>Usitatibacter rugosus gen. nov., sp. nov. and Usitatibacter palustris sp. nov., novel members of Usitatibacteraceae fam. nov. within the order Nitrosomonadales isolated from soil.</title>
        <authorList>
            <person name="Huber K.J."/>
            <person name="Neumann-Schaal M."/>
            <person name="Geppert A."/>
            <person name="Luckner M."/>
            <person name="Wanner G."/>
            <person name="Overmann J."/>
        </authorList>
    </citation>
    <scope>NUCLEOTIDE SEQUENCE [LARGE SCALE GENOMIC DNA]</scope>
    <source>
        <strain evidence="6 7">0125_3</strain>
    </source>
</reference>
<dbReference type="KEGG" id="uru:DSM104443_00319"/>
<evidence type="ECO:0000259" key="4">
    <source>
        <dbReference type="Pfam" id="PF24859"/>
    </source>
</evidence>
<accession>A0A6M4GQ37</accession>
<evidence type="ECO:0000259" key="5">
    <source>
        <dbReference type="Pfam" id="PF24860"/>
    </source>
</evidence>
<dbReference type="AlphaFoldDB" id="A0A6M4GQ37"/>
<dbReference type="GO" id="GO:0008199">
    <property type="term" value="F:ferric iron binding"/>
    <property type="evidence" value="ECO:0007669"/>
    <property type="project" value="TreeGrafter"/>
</dbReference>
<evidence type="ECO:0000256" key="2">
    <source>
        <dbReference type="HAMAP-Rule" id="MF_00611"/>
    </source>
</evidence>